<dbReference type="EMBL" id="JXUO01000181">
    <property type="protein sequence ID" value="KKZ14191.1"/>
    <property type="molecule type" value="Genomic_DNA"/>
</dbReference>
<reference evidence="1 2" key="1">
    <citation type="submission" date="2015-01" db="EMBL/GenBank/DDBJ databases">
        <title>Lifestyle Evolution in Cyanobacterial Symbionts of Sponges.</title>
        <authorList>
            <person name="Burgsdorf I."/>
            <person name="Slaby B.M."/>
            <person name="Handley K.M."/>
            <person name="Haber M."/>
            <person name="Blom J."/>
            <person name="Marshall C.W."/>
            <person name="Gilbert J.A."/>
            <person name="Hentschel U."/>
            <person name="Steindler L."/>
        </authorList>
    </citation>
    <scope>NUCLEOTIDE SEQUENCE [LARGE SCALE GENOMIC DNA]</scope>
    <source>
        <strain evidence="1">142</strain>
    </source>
</reference>
<dbReference type="Proteomes" id="UP000035054">
    <property type="component" value="Unassembled WGS sequence"/>
</dbReference>
<evidence type="ECO:0000313" key="2">
    <source>
        <dbReference type="Proteomes" id="UP000035054"/>
    </source>
</evidence>
<organism evidence="1 2">
    <name type="scientific">Candidatus Synechococcus spongiarum 142</name>
    <dbReference type="NCBI Taxonomy" id="1608213"/>
    <lineage>
        <taxon>Bacteria</taxon>
        <taxon>Bacillati</taxon>
        <taxon>Cyanobacteriota</taxon>
        <taxon>Cyanophyceae</taxon>
        <taxon>Synechococcales</taxon>
        <taxon>Synechococcaceae</taxon>
        <taxon>Synechococcus</taxon>
    </lineage>
</organism>
<dbReference type="InterPro" id="IPR027417">
    <property type="entry name" value="P-loop_NTPase"/>
</dbReference>
<dbReference type="SUPFAM" id="SSF52540">
    <property type="entry name" value="P-loop containing nucleoside triphosphate hydrolases"/>
    <property type="match status" value="1"/>
</dbReference>
<proteinExistence type="predicted"/>
<evidence type="ECO:0008006" key="3">
    <source>
        <dbReference type="Google" id="ProtNLM"/>
    </source>
</evidence>
<dbReference type="AlphaFoldDB" id="A0A6N3X4G4"/>
<sequence length="140" mass="14198">MQKLLIRIEGSLTGSRQAVAGRPGIGKTTLVEAEARDAGYWVAPKSIALTPEASNLDLLGQVLSGVYGAVTAACVNASGPVVEAAQQLVTSFWLHGGGLTVGAFGFSGGASRSEGVSQPPSALLLDGPRVLHNLLGYALA</sequence>
<protein>
    <recommendedName>
        <fullName evidence="3">Orc1-like AAA ATPase domain-containing protein</fullName>
    </recommendedName>
</protein>
<name>A0A6N3X4G4_9SYNE</name>
<gene>
    <name evidence="1" type="ORF">TH68_05505</name>
</gene>
<accession>A0A6N3X4G4</accession>
<evidence type="ECO:0000313" key="1">
    <source>
        <dbReference type="EMBL" id="KKZ14191.1"/>
    </source>
</evidence>
<comment type="caution">
    <text evidence="1">The sequence shown here is derived from an EMBL/GenBank/DDBJ whole genome shotgun (WGS) entry which is preliminary data.</text>
</comment>